<dbReference type="AlphaFoldDB" id="G5BI57"/>
<keyword evidence="1" id="KW-0547">Nucleotide-binding</keyword>
<dbReference type="GO" id="GO:0005525">
    <property type="term" value="F:GTP binding"/>
    <property type="evidence" value="ECO:0007669"/>
    <property type="project" value="InterPro"/>
</dbReference>
<evidence type="ECO:0000256" key="2">
    <source>
        <dbReference type="SAM" id="MobiDB-lite"/>
    </source>
</evidence>
<feature type="region of interest" description="Disordered" evidence="2">
    <location>
        <begin position="165"/>
        <end position="186"/>
    </location>
</feature>
<dbReference type="Gene3D" id="3.40.50.300">
    <property type="entry name" value="P-loop containing nucleotide triphosphate hydrolases"/>
    <property type="match status" value="1"/>
</dbReference>
<evidence type="ECO:0000313" key="3">
    <source>
        <dbReference type="EMBL" id="EHB08968.1"/>
    </source>
</evidence>
<dbReference type="Proteomes" id="UP000006813">
    <property type="component" value="Unassembled WGS sequence"/>
</dbReference>
<feature type="region of interest" description="Disordered" evidence="2">
    <location>
        <begin position="1"/>
        <end position="24"/>
    </location>
</feature>
<organism evidence="3 4">
    <name type="scientific">Heterocephalus glaber</name>
    <name type="common">Naked mole rat</name>
    <dbReference type="NCBI Taxonomy" id="10181"/>
    <lineage>
        <taxon>Eukaryota</taxon>
        <taxon>Metazoa</taxon>
        <taxon>Chordata</taxon>
        <taxon>Craniata</taxon>
        <taxon>Vertebrata</taxon>
        <taxon>Euteleostomi</taxon>
        <taxon>Mammalia</taxon>
        <taxon>Eutheria</taxon>
        <taxon>Euarchontoglires</taxon>
        <taxon>Glires</taxon>
        <taxon>Rodentia</taxon>
        <taxon>Hystricomorpha</taxon>
        <taxon>Bathyergidae</taxon>
        <taxon>Heterocephalus</taxon>
    </lineage>
</organism>
<dbReference type="GO" id="GO:0003924">
    <property type="term" value="F:GTPase activity"/>
    <property type="evidence" value="ECO:0007669"/>
    <property type="project" value="InterPro"/>
</dbReference>
<dbReference type="SMART" id="SM00174">
    <property type="entry name" value="RHO"/>
    <property type="match status" value="1"/>
</dbReference>
<reference evidence="3 4" key="1">
    <citation type="journal article" date="2011" name="Nature">
        <title>Genome sequencing reveals insights into physiology and longevity of the naked mole rat.</title>
        <authorList>
            <person name="Kim E.B."/>
            <person name="Fang X."/>
            <person name="Fushan A.A."/>
            <person name="Huang Z."/>
            <person name="Lobanov A.V."/>
            <person name="Han L."/>
            <person name="Marino S.M."/>
            <person name="Sun X."/>
            <person name="Turanov A.A."/>
            <person name="Yang P."/>
            <person name="Yim S.H."/>
            <person name="Zhao X."/>
            <person name="Kasaikina M.V."/>
            <person name="Stoletzki N."/>
            <person name="Peng C."/>
            <person name="Polak P."/>
            <person name="Xiong Z."/>
            <person name="Kiezun A."/>
            <person name="Zhu Y."/>
            <person name="Chen Y."/>
            <person name="Kryukov G.V."/>
            <person name="Zhang Q."/>
            <person name="Peshkin L."/>
            <person name="Yang L."/>
            <person name="Bronson R.T."/>
            <person name="Buffenstein R."/>
            <person name="Wang B."/>
            <person name="Han C."/>
            <person name="Li Q."/>
            <person name="Chen L."/>
            <person name="Zhao W."/>
            <person name="Sunyaev S.R."/>
            <person name="Park T.J."/>
            <person name="Zhang G."/>
            <person name="Wang J."/>
            <person name="Gladyshev V.N."/>
        </authorList>
    </citation>
    <scope>NUCLEOTIDE SEQUENCE [LARGE SCALE GENOMIC DNA]</scope>
</reference>
<dbReference type="InterPro" id="IPR001806">
    <property type="entry name" value="Small_GTPase"/>
</dbReference>
<name>G5BI57_HETGA</name>
<feature type="compositionally biased region" description="Polar residues" evidence="2">
    <location>
        <begin position="177"/>
        <end position="186"/>
    </location>
</feature>
<sequence length="186" mass="20284">MQGPCALRPPTRWPGPRVRSPVRPEAACEQCPSLRQSGRMGKAPPSQALLQRELFQVMGETTPPRDEDSREFIDRLSELRSQLWLASATGKTLLLVHFISEALPEAYKPTTDQREVGPHRASCIDALDSKRLAQDVRAKGYLECSALSNRGVQQVFECAIRTAATRPGGETDGDSSPLLSAGSSKA</sequence>
<dbReference type="InterPro" id="IPR027417">
    <property type="entry name" value="P-loop_NTPase"/>
</dbReference>
<dbReference type="InParanoid" id="G5BI57"/>
<evidence type="ECO:0000256" key="1">
    <source>
        <dbReference type="ARBA" id="ARBA00022741"/>
    </source>
</evidence>
<gene>
    <name evidence="3" type="ORF">GW7_05627</name>
</gene>
<protein>
    <submittedName>
        <fullName evidence="3">Rho-related GTP-binding protein RhoH</fullName>
    </submittedName>
</protein>
<dbReference type="EMBL" id="JH170411">
    <property type="protein sequence ID" value="EHB08968.1"/>
    <property type="molecule type" value="Genomic_DNA"/>
</dbReference>
<proteinExistence type="predicted"/>
<dbReference type="STRING" id="10181.G5BI57"/>
<accession>G5BI57</accession>
<evidence type="ECO:0000313" key="4">
    <source>
        <dbReference type="Proteomes" id="UP000006813"/>
    </source>
</evidence>